<dbReference type="Pfam" id="PF02321">
    <property type="entry name" value="OEP"/>
    <property type="match status" value="2"/>
</dbReference>
<dbReference type="SUPFAM" id="SSF56954">
    <property type="entry name" value="Outer membrane efflux proteins (OEP)"/>
    <property type="match status" value="1"/>
</dbReference>
<comment type="similarity">
    <text evidence="2">Belongs to the outer membrane factor (OMF) (TC 1.B.17) family.</text>
</comment>
<keyword evidence="3" id="KW-0813">Transport</keyword>
<dbReference type="Proteomes" id="UP001157353">
    <property type="component" value="Unassembled WGS sequence"/>
</dbReference>
<comment type="caution">
    <text evidence="8">The sequence shown here is derived from an EMBL/GenBank/DDBJ whole genome shotgun (WGS) entry which is preliminary data.</text>
</comment>
<keyword evidence="7" id="KW-0998">Cell outer membrane</keyword>
<keyword evidence="4" id="KW-1134">Transmembrane beta strand</keyword>
<evidence type="ECO:0000256" key="3">
    <source>
        <dbReference type="ARBA" id="ARBA00022448"/>
    </source>
</evidence>
<gene>
    <name evidence="8" type="ORF">GCM10007916_21720</name>
</gene>
<dbReference type="EMBL" id="BSPQ01000010">
    <property type="protein sequence ID" value="GLS91103.1"/>
    <property type="molecule type" value="Genomic_DNA"/>
</dbReference>
<proteinExistence type="inferred from homology"/>
<dbReference type="InterPro" id="IPR003423">
    <property type="entry name" value="OMP_efflux"/>
</dbReference>
<evidence type="ECO:0000256" key="6">
    <source>
        <dbReference type="ARBA" id="ARBA00023136"/>
    </source>
</evidence>
<keyword evidence="9" id="KW-1185">Reference proteome</keyword>
<evidence type="ECO:0000256" key="2">
    <source>
        <dbReference type="ARBA" id="ARBA00007613"/>
    </source>
</evidence>
<keyword evidence="5" id="KW-0812">Transmembrane</keyword>
<accession>A0ABQ6E1K6</accession>
<evidence type="ECO:0000313" key="8">
    <source>
        <dbReference type="EMBL" id="GLS91103.1"/>
    </source>
</evidence>
<comment type="subcellular location">
    <subcellularLocation>
        <location evidence="1">Cell outer membrane</location>
    </subcellularLocation>
</comment>
<reference evidence="9" key="1">
    <citation type="journal article" date="2019" name="Int. J. Syst. Evol. Microbiol.">
        <title>The Global Catalogue of Microorganisms (GCM) 10K type strain sequencing project: providing services to taxonomists for standard genome sequencing and annotation.</title>
        <authorList>
            <consortium name="The Broad Institute Genomics Platform"/>
            <consortium name="The Broad Institute Genome Sequencing Center for Infectious Disease"/>
            <person name="Wu L."/>
            <person name="Ma J."/>
        </authorList>
    </citation>
    <scope>NUCLEOTIDE SEQUENCE [LARGE SCALE GENOMIC DNA]</scope>
    <source>
        <strain evidence="9">NBRC 103166</strain>
    </source>
</reference>
<dbReference type="NCBIfam" id="TIGR01844">
    <property type="entry name" value="type_I_sec_TolC"/>
    <property type="match status" value="1"/>
</dbReference>
<keyword evidence="6" id="KW-0472">Membrane</keyword>
<dbReference type="InterPro" id="IPR010130">
    <property type="entry name" value="T1SS_OMP_TolC"/>
</dbReference>
<evidence type="ECO:0000256" key="5">
    <source>
        <dbReference type="ARBA" id="ARBA00022692"/>
    </source>
</evidence>
<sequence>MRLDSVKATINKKMTRPAALLIISGLLTVSSPLSYAQNLIEVMRIGAKQDAKYLSATHKYLADQEIIGQSRADLLPTLDFQYEYKLTDQSINESDNDVFASGSDRYDTTTYGLSLTQSVFDYTRWQRYSQSKISANRAEIEFNLAKQELLLRLSEAYFLVLERGDQLETVHSEKKAMSRHLDVSEKKSKSGVGRKEDVEEARAKYLNALSKEVELKSRLMDSRYALRESLGSMPGELARLRPEIDLQLPVPTDPEIWVSKSAKNNLELQAIKLSLEEAQREVKALRGGHYPTLDLVASAENTNTDGSVFGGGSDIDEINVMLQLKIPLYSGGKTSSKLRQGAEKRNSVMQDRNDKQRIVERSAHDAYHRIGEAIEQINALTQSVKAQESLLKSRDSGYRVGQNSLVQVLDVEQDLSHARQALTKARYNYVLNVLRLKFAAGDLQEADISTINGWLEG</sequence>
<dbReference type="PANTHER" id="PTHR30026:SF20">
    <property type="entry name" value="OUTER MEMBRANE PROTEIN TOLC"/>
    <property type="match status" value="1"/>
</dbReference>
<organism evidence="8 9">
    <name type="scientific">Psychromonas marina</name>
    <dbReference type="NCBI Taxonomy" id="88364"/>
    <lineage>
        <taxon>Bacteria</taxon>
        <taxon>Pseudomonadati</taxon>
        <taxon>Pseudomonadota</taxon>
        <taxon>Gammaproteobacteria</taxon>
        <taxon>Alteromonadales</taxon>
        <taxon>Psychromonadaceae</taxon>
        <taxon>Psychromonas</taxon>
    </lineage>
</organism>
<dbReference type="InterPro" id="IPR051906">
    <property type="entry name" value="TolC-like"/>
</dbReference>
<protein>
    <recommendedName>
        <fullName evidence="10">Outer membrane protein</fullName>
    </recommendedName>
</protein>
<evidence type="ECO:0000256" key="7">
    <source>
        <dbReference type="ARBA" id="ARBA00023237"/>
    </source>
</evidence>
<dbReference type="PANTHER" id="PTHR30026">
    <property type="entry name" value="OUTER MEMBRANE PROTEIN TOLC"/>
    <property type="match status" value="1"/>
</dbReference>
<dbReference type="RefSeq" id="WP_284204229.1">
    <property type="nucleotide sequence ID" value="NZ_BSPQ01000010.1"/>
</dbReference>
<evidence type="ECO:0000313" key="9">
    <source>
        <dbReference type="Proteomes" id="UP001157353"/>
    </source>
</evidence>
<evidence type="ECO:0000256" key="1">
    <source>
        <dbReference type="ARBA" id="ARBA00004442"/>
    </source>
</evidence>
<name>A0ABQ6E1K6_9GAMM</name>
<evidence type="ECO:0008006" key="10">
    <source>
        <dbReference type="Google" id="ProtNLM"/>
    </source>
</evidence>
<dbReference type="Gene3D" id="1.20.1600.10">
    <property type="entry name" value="Outer membrane efflux proteins (OEP)"/>
    <property type="match status" value="1"/>
</dbReference>
<evidence type="ECO:0000256" key="4">
    <source>
        <dbReference type="ARBA" id="ARBA00022452"/>
    </source>
</evidence>